<comment type="caution">
    <text evidence="2">The sequence shown here is derived from an EMBL/GenBank/DDBJ whole genome shotgun (WGS) entry which is preliminary data.</text>
</comment>
<dbReference type="EMBL" id="QLYX01000005">
    <property type="protein sequence ID" value="RAY14912.1"/>
    <property type="molecule type" value="Genomic_DNA"/>
</dbReference>
<dbReference type="PANTHER" id="PTHR30445:SF8">
    <property type="entry name" value="K(+)_H(+) ANTIPORTER SUBUNIT KHTT"/>
    <property type="match status" value="1"/>
</dbReference>
<dbReference type="Pfam" id="PF02080">
    <property type="entry name" value="TrkA_C"/>
    <property type="match status" value="1"/>
</dbReference>
<dbReference type="InterPro" id="IPR036721">
    <property type="entry name" value="RCK_C_sf"/>
</dbReference>
<dbReference type="Gene3D" id="3.30.70.1450">
    <property type="entry name" value="Regulator of K+ conductance, C-terminal domain"/>
    <property type="match status" value="1"/>
</dbReference>
<evidence type="ECO:0000259" key="1">
    <source>
        <dbReference type="PROSITE" id="PS51202"/>
    </source>
</evidence>
<dbReference type="PANTHER" id="PTHR30445">
    <property type="entry name" value="K(+)_H(+) ANTIPORTER SUBUNIT KHTT"/>
    <property type="match status" value="1"/>
</dbReference>
<evidence type="ECO:0000313" key="3">
    <source>
        <dbReference type="Proteomes" id="UP000251891"/>
    </source>
</evidence>
<keyword evidence="3" id="KW-1185">Reference proteome</keyword>
<organism evidence="2 3">
    <name type="scientific">Actinomadura craniellae</name>
    <dbReference type="NCBI Taxonomy" id="2231787"/>
    <lineage>
        <taxon>Bacteria</taxon>
        <taxon>Bacillati</taxon>
        <taxon>Actinomycetota</taxon>
        <taxon>Actinomycetes</taxon>
        <taxon>Streptosporangiales</taxon>
        <taxon>Thermomonosporaceae</taxon>
        <taxon>Actinomadura</taxon>
    </lineage>
</organism>
<name>A0A365H7D1_9ACTN</name>
<reference evidence="2 3" key="1">
    <citation type="submission" date="2018-06" db="EMBL/GenBank/DDBJ databases">
        <title>Actinomadura craniellae sp. nov. isolated from marine sponge Craniella sp.</title>
        <authorList>
            <person name="Li L."/>
            <person name="Xu Q.H."/>
            <person name="Lin H.W."/>
            <person name="Lu Y.H."/>
        </authorList>
    </citation>
    <scope>NUCLEOTIDE SEQUENCE [LARGE SCALE GENOMIC DNA]</scope>
    <source>
        <strain evidence="2 3">LHW63021</strain>
    </source>
</reference>
<gene>
    <name evidence="2" type="ORF">DPM19_12280</name>
</gene>
<proteinExistence type="predicted"/>
<dbReference type="InterPro" id="IPR006037">
    <property type="entry name" value="RCK_C"/>
</dbReference>
<sequence length="209" mass="22491">MRSEGQQVGFWWFARRGEKSLGRWRVRSCAVTGSSGSAVRSSRTKGKRVVDVERTALPGIGLQHVLTTSRGRRIGIVSHRTGRRDLVIYDRDDPDSAAVTVKLTPDEASGIAELLDTARIVEYQADLSRQVEGLVTRQIPLAPGSPFDGRTLGDTQARSRTGASIVAVVRVGEVIASPRPDFDFHADDIVVVVGTAEGTEAVAEILATG</sequence>
<protein>
    <submittedName>
        <fullName evidence="2">Potassium transporter TrkA</fullName>
    </submittedName>
</protein>
<dbReference type="InterPro" id="IPR058776">
    <property type="entry name" value="KhtT-like_N"/>
</dbReference>
<accession>A0A365H7D1</accession>
<dbReference type="InterPro" id="IPR050144">
    <property type="entry name" value="AAE_transporter"/>
</dbReference>
<dbReference type="OrthoDB" id="5242677at2"/>
<dbReference type="Pfam" id="PF25991">
    <property type="entry name" value="KhtT_N"/>
    <property type="match status" value="1"/>
</dbReference>
<dbReference type="PROSITE" id="PS51202">
    <property type="entry name" value="RCK_C"/>
    <property type="match status" value="1"/>
</dbReference>
<dbReference type="Proteomes" id="UP000251891">
    <property type="component" value="Unassembled WGS sequence"/>
</dbReference>
<dbReference type="AlphaFoldDB" id="A0A365H7D1"/>
<evidence type="ECO:0000313" key="2">
    <source>
        <dbReference type="EMBL" id="RAY14912.1"/>
    </source>
</evidence>
<dbReference type="GO" id="GO:0006813">
    <property type="term" value="P:potassium ion transport"/>
    <property type="evidence" value="ECO:0007669"/>
    <property type="project" value="InterPro"/>
</dbReference>
<feature type="domain" description="RCK C-terminal" evidence="1">
    <location>
        <begin position="124"/>
        <end position="208"/>
    </location>
</feature>
<dbReference type="SUPFAM" id="SSF116726">
    <property type="entry name" value="TrkA C-terminal domain-like"/>
    <property type="match status" value="1"/>
</dbReference>
<dbReference type="GO" id="GO:0008324">
    <property type="term" value="F:monoatomic cation transmembrane transporter activity"/>
    <property type="evidence" value="ECO:0007669"/>
    <property type="project" value="InterPro"/>
</dbReference>